<protein>
    <recommendedName>
        <fullName evidence="5">Lipase</fullName>
    </recommendedName>
</protein>
<gene>
    <name evidence="3" type="ORF">GOSPT_042_00250</name>
</gene>
<dbReference type="PANTHER" id="PTHR34853">
    <property type="match status" value="1"/>
</dbReference>
<organism evidence="3 4">
    <name type="scientific">Gordonia sputi NBRC 100414</name>
    <dbReference type="NCBI Taxonomy" id="1089453"/>
    <lineage>
        <taxon>Bacteria</taxon>
        <taxon>Bacillati</taxon>
        <taxon>Actinomycetota</taxon>
        <taxon>Actinomycetes</taxon>
        <taxon>Mycobacteriales</taxon>
        <taxon>Gordoniaceae</taxon>
        <taxon>Gordonia</taxon>
    </lineage>
</organism>
<dbReference type="GO" id="GO:0004806">
    <property type="term" value="F:triacylglycerol lipase activity"/>
    <property type="evidence" value="ECO:0007669"/>
    <property type="project" value="InterPro"/>
</dbReference>
<evidence type="ECO:0000256" key="1">
    <source>
        <dbReference type="SAM" id="MobiDB-lite"/>
    </source>
</evidence>
<evidence type="ECO:0000313" key="4">
    <source>
        <dbReference type="Proteomes" id="UP000005845"/>
    </source>
</evidence>
<dbReference type="PANTHER" id="PTHR34853:SF1">
    <property type="entry name" value="LIPASE 5"/>
    <property type="match status" value="1"/>
</dbReference>
<name>H5TXR8_9ACTN</name>
<dbReference type="InterPro" id="IPR006311">
    <property type="entry name" value="TAT_signal"/>
</dbReference>
<comment type="caution">
    <text evidence="3">The sequence shown here is derived from an EMBL/GenBank/DDBJ whole genome shotgun (WGS) entry which is preliminary data.</text>
</comment>
<dbReference type="InterPro" id="IPR029058">
    <property type="entry name" value="AB_hydrolase_fold"/>
</dbReference>
<dbReference type="InterPro" id="IPR005152">
    <property type="entry name" value="Lipase_secreted"/>
</dbReference>
<dbReference type="PROSITE" id="PS51318">
    <property type="entry name" value="TAT"/>
    <property type="match status" value="1"/>
</dbReference>
<feature type="signal peptide" evidence="2">
    <location>
        <begin position="1"/>
        <end position="29"/>
    </location>
</feature>
<dbReference type="PIRSF" id="PIRSF029171">
    <property type="entry name" value="Esterase_LipA"/>
    <property type="match status" value="1"/>
</dbReference>
<feature type="chain" id="PRO_5003599109" description="Lipase" evidence="2">
    <location>
        <begin position="30"/>
        <end position="387"/>
    </location>
</feature>
<feature type="compositionally biased region" description="Low complexity" evidence="1">
    <location>
        <begin position="33"/>
        <end position="42"/>
    </location>
</feature>
<dbReference type="EMBL" id="BAFC01000042">
    <property type="protein sequence ID" value="GAB38276.1"/>
    <property type="molecule type" value="Genomic_DNA"/>
</dbReference>
<proteinExistence type="predicted"/>
<keyword evidence="2" id="KW-0732">Signal</keyword>
<dbReference type="GO" id="GO:0016042">
    <property type="term" value="P:lipid catabolic process"/>
    <property type="evidence" value="ECO:0007669"/>
    <property type="project" value="InterPro"/>
</dbReference>
<evidence type="ECO:0000313" key="3">
    <source>
        <dbReference type="EMBL" id="GAB38276.1"/>
    </source>
</evidence>
<dbReference type="RefSeq" id="WP_005203884.1">
    <property type="nucleotide sequence ID" value="NZ_BAFC01000042.1"/>
</dbReference>
<reference evidence="3 4" key="1">
    <citation type="submission" date="2012-02" db="EMBL/GenBank/DDBJ databases">
        <title>Whole genome shotgun sequence of Gordonia sputi NBRC 100414.</title>
        <authorList>
            <person name="Yoshida I."/>
            <person name="Hosoyama A."/>
            <person name="Tsuchikane K."/>
            <person name="Katsumata H."/>
            <person name="Yamazaki S."/>
            <person name="Fujita N."/>
        </authorList>
    </citation>
    <scope>NUCLEOTIDE SEQUENCE [LARGE SCALE GENOMIC DNA]</scope>
    <source>
        <strain evidence="3 4">NBRC 100414</strain>
    </source>
</reference>
<dbReference type="Gene3D" id="3.40.50.1820">
    <property type="entry name" value="alpha/beta hydrolase"/>
    <property type="match status" value="1"/>
</dbReference>
<dbReference type="Proteomes" id="UP000005845">
    <property type="component" value="Unassembled WGS sequence"/>
</dbReference>
<accession>H5TXR8</accession>
<dbReference type="AlphaFoldDB" id="H5TXR8"/>
<evidence type="ECO:0000256" key="2">
    <source>
        <dbReference type="SAM" id="SignalP"/>
    </source>
</evidence>
<feature type="region of interest" description="Disordered" evidence="1">
    <location>
        <begin position="33"/>
        <end position="56"/>
    </location>
</feature>
<evidence type="ECO:0008006" key="5">
    <source>
        <dbReference type="Google" id="ProtNLM"/>
    </source>
</evidence>
<dbReference type="SUPFAM" id="SSF53474">
    <property type="entry name" value="alpha/beta-Hydrolases"/>
    <property type="match status" value="1"/>
</dbReference>
<keyword evidence="4" id="KW-1185">Reference proteome</keyword>
<dbReference type="eggNOG" id="COG1073">
    <property type="taxonomic scope" value="Bacteria"/>
</dbReference>
<dbReference type="Pfam" id="PF03583">
    <property type="entry name" value="LIP"/>
    <property type="match status" value="1"/>
</dbReference>
<sequence>MRVAVSTRAALAAAAATLSLALTAPLADAAPPAQAPTARAATESGTAGTVIDTQARPDGWRGAAHGLAIDYWTRGADGKPVPASGGLLLPAGKAPAGGWPVVAYTHGTSGYGPGCGGQSGPDAKADRFTSRLLASGYAVVAPDYVGLGRFHTGVHPYLNNDSEGAATIDLLHAARSVEPSLAKKWVVAGPSQGGQAALATAHMQSRYGAPTDFRGAIAVDPESDVEKVMAFLGPYVPPAPAVLEKAYGYLLAVLAGNRVADPAVDVNSYLSPYGRSLVDKVGDGCPAPTVPAGTAFGSLLAKPLGSPELRASLDRYMSVPTSGYTRPTLLLFNALDLTVPSPLHAKLEADFVANGVDHRTVLGTGSHTEMNAAQWAAWDDFLRTALA</sequence>